<evidence type="ECO:0000313" key="1">
    <source>
        <dbReference type="EMBL" id="MBB6059762.1"/>
    </source>
</evidence>
<proteinExistence type="predicted"/>
<comment type="caution">
    <text evidence="1">The sequence shown here is derived from an EMBL/GenBank/DDBJ whole genome shotgun (WGS) entry which is preliminary data.</text>
</comment>
<dbReference type="AlphaFoldDB" id="A0A7W9T194"/>
<keyword evidence="2" id="KW-1185">Reference proteome</keyword>
<dbReference type="Proteomes" id="UP000532746">
    <property type="component" value="Unassembled WGS sequence"/>
</dbReference>
<accession>A0A7W9T194</accession>
<dbReference type="EMBL" id="JACHGG010000003">
    <property type="protein sequence ID" value="MBB6059762.1"/>
    <property type="molecule type" value="Genomic_DNA"/>
</dbReference>
<gene>
    <name evidence="1" type="ORF">HNQ93_002622</name>
</gene>
<organism evidence="1 2">
    <name type="scientific">Hymenobacter luteus</name>
    <dbReference type="NCBI Taxonomy" id="1411122"/>
    <lineage>
        <taxon>Bacteria</taxon>
        <taxon>Pseudomonadati</taxon>
        <taxon>Bacteroidota</taxon>
        <taxon>Cytophagia</taxon>
        <taxon>Cytophagales</taxon>
        <taxon>Hymenobacteraceae</taxon>
        <taxon>Hymenobacter</taxon>
    </lineage>
</organism>
<dbReference type="RefSeq" id="WP_183403795.1">
    <property type="nucleotide sequence ID" value="NZ_JACHGG010000003.1"/>
</dbReference>
<protein>
    <submittedName>
        <fullName evidence="1">Uncharacterized protein</fullName>
    </submittedName>
</protein>
<evidence type="ECO:0000313" key="2">
    <source>
        <dbReference type="Proteomes" id="UP000532746"/>
    </source>
</evidence>
<reference evidence="1 2" key="1">
    <citation type="submission" date="2020-08" db="EMBL/GenBank/DDBJ databases">
        <title>Genomic Encyclopedia of Type Strains, Phase IV (KMG-IV): sequencing the most valuable type-strain genomes for metagenomic binning, comparative biology and taxonomic classification.</title>
        <authorList>
            <person name="Goeker M."/>
        </authorList>
    </citation>
    <scope>NUCLEOTIDE SEQUENCE [LARGE SCALE GENOMIC DNA]</scope>
    <source>
        <strain evidence="1 2">DSM 26718</strain>
    </source>
</reference>
<sequence>MKQYTYDLHMWNDAYGEMMNITDTLDFYRTSYEDELPRKELDVHLSALDTWAAYAHQHRLLYHVYVRLTATGQSYANVILNEGNVIVSFLDGYNREYLIYTFLGTEHDKLFLQSLHYFEYADETWCTPAESIADTQYIFTFQGHLTVNREYEKADGQRYRSQQTATHSVDITPNWEPYPELGDYAGVIELKRWGDQGSIVPLIDEAI</sequence>
<name>A0A7W9T194_9BACT</name>